<reference evidence="2" key="1">
    <citation type="journal article" date="2021" name="Proc. Natl. Acad. Sci. U.S.A.">
        <title>A Catalog of Tens of Thousands of Viruses from Human Metagenomes Reveals Hidden Associations with Chronic Diseases.</title>
        <authorList>
            <person name="Tisza M.J."/>
            <person name="Buck C.B."/>
        </authorList>
    </citation>
    <scope>NUCLEOTIDE SEQUENCE</scope>
    <source>
        <strain evidence="2">CtZF426</strain>
    </source>
</reference>
<name>A0A8S5RSL0_9CAUD</name>
<feature type="compositionally biased region" description="Gly residues" evidence="1">
    <location>
        <begin position="9"/>
        <end position="18"/>
    </location>
</feature>
<feature type="region of interest" description="Disordered" evidence="1">
    <location>
        <begin position="1"/>
        <end position="21"/>
    </location>
</feature>
<protein>
    <submittedName>
        <fullName evidence="2">Minor head component F</fullName>
    </submittedName>
</protein>
<evidence type="ECO:0000256" key="1">
    <source>
        <dbReference type="SAM" id="MobiDB-lite"/>
    </source>
</evidence>
<organism evidence="2">
    <name type="scientific">Siphoviridae sp. ctZF426</name>
    <dbReference type="NCBI Taxonomy" id="2827580"/>
    <lineage>
        <taxon>Viruses</taxon>
        <taxon>Duplodnaviria</taxon>
        <taxon>Heunggongvirae</taxon>
        <taxon>Uroviricota</taxon>
        <taxon>Caudoviricetes</taxon>
    </lineage>
</organism>
<dbReference type="EMBL" id="BK057799">
    <property type="protein sequence ID" value="DAE92355.1"/>
    <property type="molecule type" value="Genomic_DNA"/>
</dbReference>
<evidence type="ECO:0000313" key="2">
    <source>
        <dbReference type="EMBL" id="DAE92355.1"/>
    </source>
</evidence>
<proteinExistence type="predicted"/>
<sequence length="518" mass="51902">MTLGEQQDGIGGGTGGGPVRWAGPIAVEGRLTGDGRVIVSGALHWDTLPVPFRVVQSDVGGHDGAQVCGRIDALTRLDDGVIWAEGVFDLESEAGREAARLVGERMQDGVSVDLDDVTFEVHVPADLLAEDGLEYDPDGPGGPSVVIGGEEMVKVGEMSPTTEVNVITAARIRAATIVAVPAFEEARIGLVASLVDGGGSGVDGRLSSEALAALTAAAVPAEPPGAWFEDPGLGGPTAVHVTRCGRVFGHLAVWGTCHVGRPGECVEPPRSPSNYAYFRTGAVLTAEGAQVAVGHLTLGTGHAGPGESARAAAEHYDNTGTVVADVAAGEDRFGIWVAGAVRPGTTPDQIRALRAAPLSGDWRMIGGSLELVGALAVNVPGFPVPRTAGRVEADGLVALVASGVVVPDGAVAVVSRVLAGRGGGAAPVGAPGGPAAASTGPAPTLTGGRGPGAAVGASGGAGGPVLTVGDLAYLKKLAQSERRADAARARKASGLADRVDRSLAEAKVRRLAVVLGRV</sequence>
<accession>A0A8S5RSL0</accession>